<comment type="caution">
    <text evidence="6">The sequence shown here is derived from an EMBL/GenBank/DDBJ whole genome shotgun (WGS) entry which is preliminary data.</text>
</comment>
<dbReference type="Pfam" id="PF03466">
    <property type="entry name" value="LysR_substrate"/>
    <property type="match status" value="1"/>
</dbReference>
<dbReference type="AlphaFoldDB" id="A0A7W9S6Z7"/>
<keyword evidence="3" id="KW-0238">DNA-binding</keyword>
<dbReference type="Pfam" id="PF00126">
    <property type="entry name" value="HTH_1"/>
    <property type="match status" value="1"/>
</dbReference>
<dbReference type="GO" id="GO:0003700">
    <property type="term" value="F:DNA-binding transcription factor activity"/>
    <property type="evidence" value="ECO:0007669"/>
    <property type="project" value="InterPro"/>
</dbReference>
<feature type="domain" description="HTH lysR-type" evidence="5">
    <location>
        <begin position="1"/>
        <end position="59"/>
    </location>
</feature>
<evidence type="ECO:0000313" key="6">
    <source>
        <dbReference type="EMBL" id="MBB6014188.1"/>
    </source>
</evidence>
<dbReference type="PANTHER" id="PTHR30346">
    <property type="entry name" value="TRANSCRIPTIONAL DUAL REGULATOR HCAR-RELATED"/>
    <property type="match status" value="1"/>
</dbReference>
<dbReference type="InterPro" id="IPR000847">
    <property type="entry name" value="LysR_HTH_N"/>
</dbReference>
<keyword evidence="7" id="KW-1185">Reference proteome</keyword>
<keyword evidence="2" id="KW-0805">Transcription regulation</keyword>
<dbReference type="CDD" id="cd05466">
    <property type="entry name" value="PBP2_LTTR_substrate"/>
    <property type="match status" value="1"/>
</dbReference>
<evidence type="ECO:0000256" key="3">
    <source>
        <dbReference type="ARBA" id="ARBA00023125"/>
    </source>
</evidence>
<dbReference type="SUPFAM" id="SSF46785">
    <property type="entry name" value="Winged helix' DNA-binding domain"/>
    <property type="match status" value="1"/>
</dbReference>
<dbReference type="InterPro" id="IPR005119">
    <property type="entry name" value="LysR_subst-bd"/>
</dbReference>
<comment type="similarity">
    <text evidence="1">Belongs to the LysR transcriptional regulatory family.</text>
</comment>
<dbReference type="Proteomes" id="UP000533306">
    <property type="component" value="Unassembled WGS sequence"/>
</dbReference>
<dbReference type="RefSeq" id="WP_183832365.1">
    <property type="nucleotide sequence ID" value="NZ_JACHEU010000004.1"/>
</dbReference>
<dbReference type="PANTHER" id="PTHR30346:SF0">
    <property type="entry name" value="HCA OPERON TRANSCRIPTIONAL ACTIVATOR HCAR"/>
    <property type="match status" value="1"/>
</dbReference>
<proteinExistence type="inferred from homology"/>
<protein>
    <submittedName>
        <fullName evidence="6">Aminoethylphosphonate catabolism LysR family transcriptional regulator</fullName>
    </submittedName>
</protein>
<accession>A0A7W9S6Z7</accession>
<gene>
    <name evidence="6" type="ORF">HNR59_003582</name>
</gene>
<sequence length="305" mass="33313">MAPVTQLRAFHFVATSGGYSQAAREMAVSQSTLSGQVRQLEAISGVTLFERGPRGVSLTPDGEALYKVTSRLFSALSEAGTMLKSRRVEGGRLRVAADGTAHTLPILGELRRRRPRLTFSIQVENSDSVIEQIIQYRVDVGITAQLPKDARLHSQPLTSMKVGVFLPKDHPWVPRGSVSIGDLEGQPFVLRERGSRTREVLEQNLTEHGVTLGDVIEVSTREGVRDAVAAGFGVGAIADLEFGNDPRLHFLPLQDARFPINEYVVCLDERRRLPMIAEFFRCALDSFQSPAQFPAQSPAPAPAAG</sequence>
<dbReference type="EMBL" id="JACHEU010000004">
    <property type="protein sequence ID" value="MBB6014188.1"/>
    <property type="molecule type" value="Genomic_DNA"/>
</dbReference>
<evidence type="ECO:0000313" key="7">
    <source>
        <dbReference type="Proteomes" id="UP000533306"/>
    </source>
</evidence>
<dbReference type="PROSITE" id="PS50931">
    <property type="entry name" value="HTH_LYSR"/>
    <property type="match status" value="1"/>
</dbReference>
<name>A0A7W9S6Z7_9HYPH</name>
<dbReference type="InterPro" id="IPR036390">
    <property type="entry name" value="WH_DNA-bd_sf"/>
</dbReference>
<dbReference type="SUPFAM" id="SSF53850">
    <property type="entry name" value="Periplasmic binding protein-like II"/>
    <property type="match status" value="1"/>
</dbReference>
<dbReference type="GO" id="GO:0032993">
    <property type="term" value="C:protein-DNA complex"/>
    <property type="evidence" value="ECO:0007669"/>
    <property type="project" value="TreeGrafter"/>
</dbReference>
<dbReference type="Gene3D" id="3.40.190.290">
    <property type="match status" value="1"/>
</dbReference>
<organism evidence="6 7">
    <name type="scientific">Aquamicrobium lusatiense</name>
    <dbReference type="NCBI Taxonomy" id="89772"/>
    <lineage>
        <taxon>Bacteria</taxon>
        <taxon>Pseudomonadati</taxon>
        <taxon>Pseudomonadota</taxon>
        <taxon>Alphaproteobacteria</taxon>
        <taxon>Hyphomicrobiales</taxon>
        <taxon>Phyllobacteriaceae</taxon>
        <taxon>Aquamicrobium</taxon>
    </lineage>
</organism>
<dbReference type="GO" id="GO:0003677">
    <property type="term" value="F:DNA binding"/>
    <property type="evidence" value="ECO:0007669"/>
    <property type="project" value="UniProtKB-KW"/>
</dbReference>
<reference evidence="6 7" key="1">
    <citation type="submission" date="2020-08" db="EMBL/GenBank/DDBJ databases">
        <title>Genomic Encyclopedia of Type Strains, Phase IV (KMG-IV): sequencing the most valuable type-strain genomes for metagenomic binning, comparative biology and taxonomic classification.</title>
        <authorList>
            <person name="Goeker M."/>
        </authorList>
    </citation>
    <scope>NUCLEOTIDE SEQUENCE [LARGE SCALE GENOMIC DNA]</scope>
    <source>
        <strain evidence="6 7">DSM 11099</strain>
    </source>
</reference>
<evidence type="ECO:0000256" key="1">
    <source>
        <dbReference type="ARBA" id="ARBA00009437"/>
    </source>
</evidence>
<dbReference type="InterPro" id="IPR036388">
    <property type="entry name" value="WH-like_DNA-bd_sf"/>
</dbReference>
<evidence type="ECO:0000256" key="4">
    <source>
        <dbReference type="ARBA" id="ARBA00023163"/>
    </source>
</evidence>
<dbReference type="Gene3D" id="1.10.10.10">
    <property type="entry name" value="Winged helix-like DNA-binding domain superfamily/Winged helix DNA-binding domain"/>
    <property type="match status" value="1"/>
</dbReference>
<evidence type="ECO:0000259" key="5">
    <source>
        <dbReference type="PROSITE" id="PS50931"/>
    </source>
</evidence>
<dbReference type="FunFam" id="1.10.10.10:FF:000001">
    <property type="entry name" value="LysR family transcriptional regulator"/>
    <property type="match status" value="1"/>
</dbReference>
<evidence type="ECO:0000256" key="2">
    <source>
        <dbReference type="ARBA" id="ARBA00023015"/>
    </source>
</evidence>
<dbReference type="PRINTS" id="PR00039">
    <property type="entry name" value="HTHLYSR"/>
</dbReference>
<keyword evidence="4" id="KW-0804">Transcription</keyword>